<name>X1TH70_9ZZZZ</name>
<protein>
    <recommendedName>
        <fullName evidence="2">TFIIS-type domain-containing protein</fullName>
    </recommendedName>
</protein>
<comment type="caution">
    <text evidence="1">The sequence shown here is derived from an EMBL/GenBank/DDBJ whole genome shotgun (WGS) entry which is preliminary data.</text>
</comment>
<dbReference type="EMBL" id="BARW01027671">
    <property type="protein sequence ID" value="GAJ04609.1"/>
    <property type="molecule type" value="Genomic_DNA"/>
</dbReference>
<sequence>MPEKTEMKYCAYCRKQTPHMVVDSRTDGKGTGRQLRCTRCGSARLGEIQGFDAALM</sequence>
<evidence type="ECO:0008006" key="2">
    <source>
        <dbReference type="Google" id="ProtNLM"/>
    </source>
</evidence>
<organism evidence="1">
    <name type="scientific">marine sediment metagenome</name>
    <dbReference type="NCBI Taxonomy" id="412755"/>
    <lineage>
        <taxon>unclassified sequences</taxon>
        <taxon>metagenomes</taxon>
        <taxon>ecological metagenomes</taxon>
    </lineage>
</organism>
<accession>X1TH70</accession>
<dbReference type="AlphaFoldDB" id="X1TH70"/>
<gene>
    <name evidence="1" type="ORF">S12H4_44850</name>
</gene>
<evidence type="ECO:0000313" key="1">
    <source>
        <dbReference type="EMBL" id="GAJ04609.1"/>
    </source>
</evidence>
<proteinExistence type="predicted"/>
<reference evidence="1" key="1">
    <citation type="journal article" date="2014" name="Front. Microbiol.">
        <title>High frequency of phylogenetically diverse reductive dehalogenase-homologous genes in deep subseafloor sedimentary metagenomes.</title>
        <authorList>
            <person name="Kawai M."/>
            <person name="Futagami T."/>
            <person name="Toyoda A."/>
            <person name="Takaki Y."/>
            <person name="Nishi S."/>
            <person name="Hori S."/>
            <person name="Arai W."/>
            <person name="Tsubouchi T."/>
            <person name="Morono Y."/>
            <person name="Uchiyama I."/>
            <person name="Ito T."/>
            <person name="Fujiyama A."/>
            <person name="Inagaki F."/>
            <person name="Takami H."/>
        </authorList>
    </citation>
    <scope>NUCLEOTIDE SEQUENCE</scope>
    <source>
        <strain evidence="1">Expedition CK06-06</strain>
    </source>
</reference>